<dbReference type="CDD" id="cd01834">
    <property type="entry name" value="SGNH_hydrolase_like_2"/>
    <property type="match status" value="1"/>
</dbReference>
<comment type="caution">
    <text evidence="2">The sequence shown here is derived from an EMBL/GenBank/DDBJ whole genome shotgun (WGS) entry which is preliminary data.</text>
</comment>
<keyword evidence="2" id="KW-0378">Hydrolase</keyword>
<dbReference type="PANTHER" id="PTHR30383:SF5">
    <property type="entry name" value="SGNH HYDROLASE-TYPE ESTERASE DOMAIN-CONTAINING PROTEIN"/>
    <property type="match status" value="1"/>
</dbReference>
<name>A0A7X1B1I2_9BACT</name>
<dbReference type="InterPro" id="IPR036514">
    <property type="entry name" value="SGNH_hydro_sf"/>
</dbReference>
<dbReference type="InterPro" id="IPR013830">
    <property type="entry name" value="SGNH_hydro"/>
</dbReference>
<dbReference type="Pfam" id="PF13472">
    <property type="entry name" value="Lipase_GDSL_2"/>
    <property type="match status" value="1"/>
</dbReference>
<dbReference type="RefSeq" id="WP_185693425.1">
    <property type="nucleotide sequence ID" value="NZ_JACHVA010000101.1"/>
</dbReference>
<gene>
    <name evidence="2" type="ORF">H5P30_13330</name>
</gene>
<dbReference type="AlphaFoldDB" id="A0A7X1B1I2"/>
<proteinExistence type="predicted"/>
<organism evidence="2 3">
    <name type="scientific">Puniceicoccus vermicola</name>
    <dbReference type="NCBI Taxonomy" id="388746"/>
    <lineage>
        <taxon>Bacteria</taxon>
        <taxon>Pseudomonadati</taxon>
        <taxon>Verrucomicrobiota</taxon>
        <taxon>Opitutia</taxon>
        <taxon>Puniceicoccales</taxon>
        <taxon>Puniceicoccaceae</taxon>
        <taxon>Puniceicoccus</taxon>
    </lineage>
</organism>
<dbReference type="Proteomes" id="UP000525652">
    <property type="component" value="Unassembled WGS sequence"/>
</dbReference>
<keyword evidence="3" id="KW-1185">Reference proteome</keyword>
<reference evidence="2 3" key="1">
    <citation type="submission" date="2020-07" db="EMBL/GenBank/DDBJ databases">
        <authorList>
            <person name="Feng X."/>
        </authorList>
    </citation>
    <scope>NUCLEOTIDE SEQUENCE [LARGE SCALE GENOMIC DNA]</scope>
    <source>
        <strain evidence="2 3">JCM14086</strain>
    </source>
</reference>
<dbReference type="Gene3D" id="3.40.50.1110">
    <property type="entry name" value="SGNH hydrolase"/>
    <property type="match status" value="1"/>
</dbReference>
<accession>A0A7X1B1I2</accession>
<dbReference type="PANTHER" id="PTHR30383">
    <property type="entry name" value="THIOESTERASE 1/PROTEASE 1/LYSOPHOSPHOLIPASE L1"/>
    <property type="match status" value="1"/>
</dbReference>
<dbReference type="InterPro" id="IPR051532">
    <property type="entry name" value="Ester_Hydrolysis_Enzymes"/>
</dbReference>
<evidence type="ECO:0000313" key="3">
    <source>
        <dbReference type="Proteomes" id="UP000525652"/>
    </source>
</evidence>
<dbReference type="GO" id="GO:0004622">
    <property type="term" value="F:phosphatidylcholine lysophospholipase activity"/>
    <property type="evidence" value="ECO:0007669"/>
    <property type="project" value="TreeGrafter"/>
</dbReference>
<sequence>MTQQRWLFIGDSITDYQRRDDPQGWGYGYVRMIRQWLAGRGSAPEVLNRGISGETMRRMAARWEEDVLELTPNLLSVKIGVNDVGCHFNPERTDDAVGLDEFRSSYDRCLSGVKEKLPECRIVVCEPCGIFPPRVQESAAMLKDYIAVVGEMAARYSEFPAVPLHAAFVDAMAAKPEIDWTVDGVHPSPVGDALIAETWMRTVGLV</sequence>
<feature type="domain" description="SGNH hydrolase-type esterase" evidence="1">
    <location>
        <begin position="8"/>
        <end position="193"/>
    </location>
</feature>
<evidence type="ECO:0000313" key="2">
    <source>
        <dbReference type="EMBL" id="MBC2602760.1"/>
    </source>
</evidence>
<dbReference type="SUPFAM" id="SSF52266">
    <property type="entry name" value="SGNH hydrolase"/>
    <property type="match status" value="1"/>
</dbReference>
<protein>
    <submittedName>
        <fullName evidence="2">SGNH/GDSL hydrolase family protein</fullName>
    </submittedName>
</protein>
<dbReference type="EMBL" id="JACHVA010000101">
    <property type="protein sequence ID" value="MBC2602760.1"/>
    <property type="molecule type" value="Genomic_DNA"/>
</dbReference>
<evidence type="ECO:0000259" key="1">
    <source>
        <dbReference type="Pfam" id="PF13472"/>
    </source>
</evidence>